<dbReference type="InterPro" id="IPR018316">
    <property type="entry name" value="Tubulin/FtsZ_2-layer-sand-dom"/>
</dbReference>
<dbReference type="GeneID" id="25259207"/>
<keyword evidence="5 10" id="KW-0493">Microtubule</keyword>
<evidence type="ECO:0000256" key="2">
    <source>
        <dbReference type="ARBA" id="ARBA00009636"/>
    </source>
</evidence>
<proteinExistence type="inferred from homology"/>
<dbReference type="AlphaFoldDB" id="A0A098VT00"/>
<keyword evidence="4" id="KW-0963">Cytoplasm</keyword>
<evidence type="ECO:0000256" key="9">
    <source>
        <dbReference type="ARBA" id="ARBA00033229"/>
    </source>
</evidence>
<dbReference type="PRINTS" id="PR01161">
    <property type="entry name" value="TUBULIN"/>
</dbReference>
<comment type="similarity">
    <text evidence="2 10">Belongs to the tubulin family.</text>
</comment>
<dbReference type="Gene3D" id="1.10.287.600">
    <property type="entry name" value="Helix hairpin bin"/>
    <property type="match status" value="1"/>
</dbReference>
<dbReference type="InterPro" id="IPR036525">
    <property type="entry name" value="Tubulin/FtsZ_GTPase_sf"/>
</dbReference>
<dbReference type="Gene3D" id="3.30.1330.20">
    <property type="entry name" value="Tubulin/FtsZ, C-terminal domain"/>
    <property type="match status" value="1"/>
</dbReference>
<evidence type="ECO:0000313" key="14">
    <source>
        <dbReference type="Proteomes" id="UP000029725"/>
    </source>
</evidence>
<gene>
    <name evidence="13" type="ORF">DI09_24p150</name>
</gene>
<dbReference type="InterPro" id="IPR017975">
    <property type="entry name" value="Tubulin_CS"/>
</dbReference>
<dbReference type="VEuPathDB" id="MicrosporidiaDB:DI09_24p150"/>
<dbReference type="InterPro" id="IPR037103">
    <property type="entry name" value="Tubulin/FtsZ-like_C"/>
</dbReference>
<evidence type="ECO:0000259" key="11">
    <source>
        <dbReference type="Pfam" id="PF00091"/>
    </source>
</evidence>
<evidence type="ECO:0000256" key="3">
    <source>
        <dbReference type="ARBA" id="ARBA00018848"/>
    </source>
</evidence>
<dbReference type="OrthoDB" id="10249382at2759"/>
<name>A0A098VT00_9MICR</name>
<dbReference type="Pfam" id="PF00091">
    <property type="entry name" value="Tubulin"/>
    <property type="match status" value="1"/>
</dbReference>
<evidence type="ECO:0000256" key="8">
    <source>
        <dbReference type="ARBA" id="ARBA00023212"/>
    </source>
</evidence>
<keyword evidence="8" id="KW-0206">Cytoskeleton</keyword>
<dbReference type="HOGENOM" id="CLU_015718_1_0_1"/>
<dbReference type="GO" id="GO:0005816">
    <property type="term" value="C:spindle pole body"/>
    <property type="evidence" value="ECO:0007669"/>
    <property type="project" value="UniProtKB-SubCell"/>
</dbReference>
<comment type="caution">
    <text evidence="13">The sequence shown here is derived from an EMBL/GenBank/DDBJ whole genome shotgun (WGS) entry which is preliminary data.</text>
</comment>
<dbReference type="PANTHER" id="PTHR11588">
    <property type="entry name" value="TUBULIN"/>
    <property type="match status" value="1"/>
</dbReference>
<keyword evidence="7 10" id="KW-0342">GTP-binding</keyword>
<dbReference type="RefSeq" id="XP_013238321.1">
    <property type="nucleotide sequence ID" value="XM_013382867.1"/>
</dbReference>
<dbReference type="PROSITE" id="PS00227">
    <property type="entry name" value="TUBULIN"/>
    <property type="match status" value="1"/>
</dbReference>
<dbReference type="SUPFAM" id="SSF52490">
    <property type="entry name" value="Tubulin nucleotide-binding domain-like"/>
    <property type="match status" value="1"/>
</dbReference>
<organism evidence="13 14">
    <name type="scientific">Mitosporidium daphniae</name>
    <dbReference type="NCBI Taxonomy" id="1485682"/>
    <lineage>
        <taxon>Eukaryota</taxon>
        <taxon>Fungi</taxon>
        <taxon>Fungi incertae sedis</taxon>
        <taxon>Microsporidia</taxon>
        <taxon>Mitosporidium</taxon>
    </lineage>
</organism>
<accession>A0A098VT00</accession>
<keyword evidence="14" id="KW-1185">Reference proteome</keyword>
<evidence type="ECO:0000313" key="13">
    <source>
        <dbReference type="EMBL" id="KGG51894.1"/>
    </source>
</evidence>
<reference evidence="13 14" key="1">
    <citation type="submission" date="2014-04" db="EMBL/GenBank/DDBJ databases">
        <title>A new species of microsporidia sheds light on the evolution of extreme parasitism.</title>
        <authorList>
            <person name="Haag K.L."/>
            <person name="James T.Y."/>
            <person name="Larsson R."/>
            <person name="Schaer T.M."/>
            <person name="Refardt D."/>
            <person name="Pombert J.-F."/>
            <person name="Ebert D."/>
        </authorList>
    </citation>
    <scope>NUCLEOTIDE SEQUENCE [LARGE SCALE GENOMIC DNA]</scope>
    <source>
        <strain evidence="13 14">UGP3</strain>
        <tissue evidence="13">Spores</tissue>
    </source>
</reference>
<dbReference type="InterPro" id="IPR000217">
    <property type="entry name" value="Tubulin"/>
</dbReference>
<feature type="domain" description="Tubulin/FtsZ 2-layer sandwich" evidence="12">
    <location>
        <begin position="142"/>
        <end position="247"/>
    </location>
</feature>
<dbReference type="Gene3D" id="3.40.50.1440">
    <property type="entry name" value="Tubulin/FtsZ, GTPase domain"/>
    <property type="match status" value="1"/>
</dbReference>
<dbReference type="InterPro" id="IPR003008">
    <property type="entry name" value="Tubulin_FtsZ_GTPase"/>
</dbReference>
<evidence type="ECO:0000259" key="12">
    <source>
        <dbReference type="Pfam" id="PF03953"/>
    </source>
</evidence>
<evidence type="ECO:0000256" key="1">
    <source>
        <dbReference type="ARBA" id="ARBA00004317"/>
    </source>
</evidence>
<dbReference type="InterPro" id="IPR023123">
    <property type="entry name" value="Tubulin_C"/>
</dbReference>
<comment type="subcellular location">
    <subcellularLocation>
        <location evidence="1">Cytoplasm</location>
        <location evidence="1">Cytoskeleton</location>
        <location evidence="1">Microtubule organizing center</location>
        <location evidence="1">Spindle pole body</location>
    </subcellularLocation>
</comment>
<dbReference type="EMBL" id="JMKJ01000166">
    <property type="protein sequence ID" value="KGG51894.1"/>
    <property type="molecule type" value="Genomic_DNA"/>
</dbReference>
<dbReference type="FunFam" id="1.10.287.600:FF:000004">
    <property type="entry name" value="Tubulin gamma chain"/>
    <property type="match status" value="1"/>
</dbReference>
<dbReference type="Pfam" id="PF03953">
    <property type="entry name" value="Tubulin_C"/>
    <property type="match status" value="1"/>
</dbReference>
<evidence type="ECO:0000256" key="4">
    <source>
        <dbReference type="ARBA" id="ARBA00022490"/>
    </source>
</evidence>
<evidence type="ECO:0000256" key="7">
    <source>
        <dbReference type="ARBA" id="ARBA00023134"/>
    </source>
</evidence>
<dbReference type="GO" id="GO:0005874">
    <property type="term" value="C:microtubule"/>
    <property type="evidence" value="ECO:0007669"/>
    <property type="project" value="UniProtKB-KW"/>
</dbReference>
<feature type="domain" description="Tubulin/FtsZ GTPase" evidence="11">
    <location>
        <begin position="7"/>
        <end position="86"/>
    </location>
</feature>
<dbReference type="Proteomes" id="UP000029725">
    <property type="component" value="Unassembled WGS sequence"/>
</dbReference>
<evidence type="ECO:0000256" key="6">
    <source>
        <dbReference type="ARBA" id="ARBA00022741"/>
    </source>
</evidence>
<evidence type="ECO:0000256" key="10">
    <source>
        <dbReference type="RuleBase" id="RU000352"/>
    </source>
</evidence>
<evidence type="ECO:0000256" key="5">
    <source>
        <dbReference type="ARBA" id="ARBA00022701"/>
    </source>
</evidence>
<dbReference type="InterPro" id="IPR008280">
    <property type="entry name" value="Tub_FtsZ_C"/>
</dbReference>
<dbReference type="SUPFAM" id="SSF55307">
    <property type="entry name" value="Tubulin C-terminal domain-like"/>
    <property type="match status" value="1"/>
</dbReference>
<dbReference type="GO" id="GO:0007017">
    <property type="term" value="P:microtubule-based process"/>
    <property type="evidence" value="ECO:0007669"/>
    <property type="project" value="InterPro"/>
</dbReference>
<protein>
    <recommendedName>
        <fullName evidence="3">Tubulin gamma chain</fullName>
    </recommendedName>
    <alternativeName>
        <fullName evidence="9">Gamma-tubulin</fullName>
    </alternativeName>
</protein>
<keyword evidence="6 10" id="KW-0547">Nucleotide-binding</keyword>
<dbReference type="GO" id="GO:0005525">
    <property type="term" value="F:GTP binding"/>
    <property type="evidence" value="ECO:0007669"/>
    <property type="project" value="UniProtKB-UniRule"/>
</dbReference>
<sequence length="327" mass="36290">MSTEGGGAGNNWAFGYSEGVRVKDELLEMLDREAESSDSLEGFVLVHSIAGGTGSGLGSCLLEQLNEFYPKKVIQTYSVFPNSEEVLLHWLNVGLRHCRAALQFIALFEEAVQPNGLRASDRLRILDPSFLQTNQLSRIPATTNSKTSIHDVLRRLLQPKNSMMSYSSTAANGNLYLSALAVLRGNRVDTGQVFKSLLRVKERELIKFAEWTPTTLQVALSNQNFSSILSGLLLANNTGVASVFQRTIDQYDRLRKRNAFLDIYKREKSFCDILDEEFDSSRETIQSTINEYKAAESVNYLQSLNGTAIESSNASDIQAPNTSIICP</sequence>